<dbReference type="HOGENOM" id="CLU_2501402_0_0_1"/>
<reference evidence="1 4" key="2">
    <citation type="journal article" date="2014" name="BMC Genomics">
        <title>An improved genome release (version Mt4.0) for the model legume Medicago truncatula.</title>
        <authorList>
            <person name="Tang H."/>
            <person name="Krishnakumar V."/>
            <person name="Bidwell S."/>
            <person name="Rosen B."/>
            <person name="Chan A."/>
            <person name="Zhou S."/>
            <person name="Gentzbittel L."/>
            <person name="Childs K.L."/>
            <person name="Yandell M."/>
            <person name="Gundlach H."/>
            <person name="Mayer K.F."/>
            <person name="Schwartz D.C."/>
            <person name="Town C.D."/>
        </authorList>
    </citation>
    <scope>GENOME REANNOTATION</scope>
    <source>
        <strain evidence="3 4">cv. Jemalong A17</strain>
    </source>
</reference>
<protein>
    <submittedName>
        <fullName evidence="1 3">Uncharacterized protein</fullName>
    </submittedName>
</protein>
<sequence length="86" mass="10252">MRTHFVLWEMREFGVQESWTRLMDVIYVHLKFGDIVPSFMLLPVYLSEDEDVLLLASNEVDILDFVIMYNQIDDIVEFLQLPNNQI</sequence>
<dbReference type="Gramene" id="rna49879">
    <property type="protein sequence ID" value="RHN43324.1"/>
    <property type="gene ID" value="gene49879"/>
</dbReference>
<accession>G7LI24</accession>
<dbReference type="PaxDb" id="3880-AET05021"/>
<dbReference type="OMA" id="HEPIHEK"/>
<dbReference type="EMBL" id="PSQE01000008">
    <property type="protein sequence ID" value="RHN43324.1"/>
    <property type="molecule type" value="Genomic_DNA"/>
</dbReference>
<reference evidence="1 4" key="1">
    <citation type="journal article" date="2011" name="Nature">
        <title>The Medicago genome provides insight into the evolution of rhizobial symbioses.</title>
        <authorList>
            <person name="Young N.D."/>
            <person name="Debelle F."/>
            <person name="Oldroyd G.E."/>
            <person name="Geurts R."/>
            <person name="Cannon S.B."/>
            <person name="Udvardi M.K."/>
            <person name="Benedito V.A."/>
            <person name="Mayer K.F."/>
            <person name="Gouzy J."/>
            <person name="Schoof H."/>
            <person name="Van de Peer Y."/>
            <person name="Proost S."/>
            <person name="Cook D.R."/>
            <person name="Meyers B.C."/>
            <person name="Spannagl M."/>
            <person name="Cheung F."/>
            <person name="De Mita S."/>
            <person name="Krishnakumar V."/>
            <person name="Gundlach H."/>
            <person name="Zhou S."/>
            <person name="Mudge J."/>
            <person name="Bharti A.K."/>
            <person name="Murray J.D."/>
            <person name="Naoumkina M.A."/>
            <person name="Rosen B."/>
            <person name="Silverstein K.A."/>
            <person name="Tang H."/>
            <person name="Rombauts S."/>
            <person name="Zhao P.X."/>
            <person name="Zhou P."/>
            <person name="Barbe V."/>
            <person name="Bardou P."/>
            <person name="Bechner M."/>
            <person name="Bellec A."/>
            <person name="Berger A."/>
            <person name="Berges H."/>
            <person name="Bidwell S."/>
            <person name="Bisseling T."/>
            <person name="Choisne N."/>
            <person name="Couloux A."/>
            <person name="Denny R."/>
            <person name="Deshpande S."/>
            <person name="Dai X."/>
            <person name="Doyle J.J."/>
            <person name="Dudez A.M."/>
            <person name="Farmer A.D."/>
            <person name="Fouteau S."/>
            <person name="Franken C."/>
            <person name="Gibelin C."/>
            <person name="Gish J."/>
            <person name="Goldstein S."/>
            <person name="Gonzalez A.J."/>
            <person name="Green P.J."/>
            <person name="Hallab A."/>
            <person name="Hartog M."/>
            <person name="Hua A."/>
            <person name="Humphray S.J."/>
            <person name="Jeong D.H."/>
            <person name="Jing Y."/>
            <person name="Jocker A."/>
            <person name="Kenton S.M."/>
            <person name="Kim D.J."/>
            <person name="Klee K."/>
            <person name="Lai H."/>
            <person name="Lang C."/>
            <person name="Lin S."/>
            <person name="Macmil S.L."/>
            <person name="Magdelenat G."/>
            <person name="Matthews L."/>
            <person name="McCorrison J."/>
            <person name="Monaghan E.L."/>
            <person name="Mun J.H."/>
            <person name="Najar F.Z."/>
            <person name="Nicholson C."/>
            <person name="Noirot C."/>
            <person name="O'Bleness M."/>
            <person name="Paule C.R."/>
            <person name="Poulain J."/>
            <person name="Prion F."/>
            <person name="Qin B."/>
            <person name="Qu C."/>
            <person name="Retzel E.F."/>
            <person name="Riddle C."/>
            <person name="Sallet E."/>
            <person name="Samain S."/>
            <person name="Samson N."/>
            <person name="Sanders I."/>
            <person name="Saurat O."/>
            <person name="Scarpelli C."/>
            <person name="Schiex T."/>
            <person name="Segurens B."/>
            <person name="Severin A.J."/>
            <person name="Sherrier D.J."/>
            <person name="Shi R."/>
            <person name="Sims S."/>
            <person name="Singer S.R."/>
            <person name="Sinharoy S."/>
            <person name="Sterck L."/>
            <person name="Viollet A."/>
            <person name="Wang B.B."/>
            <person name="Wang K."/>
            <person name="Wang M."/>
            <person name="Wang X."/>
            <person name="Warfsmann J."/>
            <person name="Weissenbach J."/>
            <person name="White D.D."/>
            <person name="White J.D."/>
            <person name="Wiley G.B."/>
            <person name="Wincker P."/>
            <person name="Xing Y."/>
            <person name="Yang L."/>
            <person name="Yao Z."/>
            <person name="Ying F."/>
            <person name="Zhai J."/>
            <person name="Zhou L."/>
            <person name="Zuber A."/>
            <person name="Denarie J."/>
            <person name="Dixon R.A."/>
            <person name="May G.D."/>
            <person name="Schwartz D.C."/>
            <person name="Rogers J."/>
            <person name="Quetier F."/>
            <person name="Town C.D."/>
            <person name="Roe B.A."/>
        </authorList>
    </citation>
    <scope>NUCLEOTIDE SEQUENCE [LARGE SCALE GENOMIC DNA]</scope>
    <source>
        <strain evidence="1">A17</strain>
        <strain evidence="3 4">cv. Jemalong A17</strain>
    </source>
</reference>
<reference evidence="3" key="3">
    <citation type="submission" date="2015-04" db="UniProtKB">
        <authorList>
            <consortium name="EnsemblPlants"/>
        </authorList>
    </citation>
    <scope>IDENTIFICATION</scope>
    <source>
        <strain evidence="3">cv. Jemalong A17</strain>
    </source>
</reference>
<dbReference type="EMBL" id="CM001224">
    <property type="protein sequence ID" value="AET05021.1"/>
    <property type="molecule type" value="Genomic_DNA"/>
</dbReference>
<dbReference type="EnsemblPlants" id="AET05021">
    <property type="protein sequence ID" value="AET05021"/>
    <property type="gene ID" value="MTR_8g098640"/>
</dbReference>
<evidence type="ECO:0000313" key="2">
    <source>
        <dbReference type="EMBL" id="RHN43324.1"/>
    </source>
</evidence>
<evidence type="ECO:0000313" key="1">
    <source>
        <dbReference type="EMBL" id="AET05021.1"/>
    </source>
</evidence>
<keyword evidence="4" id="KW-1185">Reference proteome</keyword>
<organism evidence="1 4">
    <name type="scientific">Medicago truncatula</name>
    <name type="common">Barrel medic</name>
    <name type="synonym">Medicago tribuloides</name>
    <dbReference type="NCBI Taxonomy" id="3880"/>
    <lineage>
        <taxon>Eukaryota</taxon>
        <taxon>Viridiplantae</taxon>
        <taxon>Streptophyta</taxon>
        <taxon>Embryophyta</taxon>
        <taxon>Tracheophyta</taxon>
        <taxon>Spermatophyta</taxon>
        <taxon>Magnoliopsida</taxon>
        <taxon>eudicotyledons</taxon>
        <taxon>Gunneridae</taxon>
        <taxon>Pentapetalae</taxon>
        <taxon>rosids</taxon>
        <taxon>fabids</taxon>
        <taxon>Fabales</taxon>
        <taxon>Fabaceae</taxon>
        <taxon>Papilionoideae</taxon>
        <taxon>50 kb inversion clade</taxon>
        <taxon>NPAAA clade</taxon>
        <taxon>Hologalegina</taxon>
        <taxon>IRL clade</taxon>
        <taxon>Trifolieae</taxon>
        <taxon>Medicago</taxon>
    </lineage>
</organism>
<evidence type="ECO:0000313" key="3">
    <source>
        <dbReference type="EnsemblPlants" id="AET05021"/>
    </source>
</evidence>
<dbReference type="Proteomes" id="UP000265566">
    <property type="component" value="Chromosome 8"/>
</dbReference>
<dbReference type="AlphaFoldDB" id="G7LI24"/>
<name>G7LI24_MEDTR</name>
<reference evidence="2" key="4">
    <citation type="journal article" date="2018" name="Nat. Plants">
        <title>Whole-genome landscape of Medicago truncatula symbiotic genes.</title>
        <authorList>
            <person name="Pecrix Y."/>
            <person name="Gamas P."/>
            <person name="Carrere S."/>
        </authorList>
    </citation>
    <scope>NUCLEOTIDE SEQUENCE</scope>
    <source>
        <tissue evidence="2">Leaves</tissue>
    </source>
</reference>
<dbReference type="Proteomes" id="UP000002051">
    <property type="component" value="Chromosome 8"/>
</dbReference>
<evidence type="ECO:0000313" key="4">
    <source>
        <dbReference type="Proteomes" id="UP000002051"/>
    </source>
</evidence>
<proteinExistence type="predicted"/>
<gene>
    <name evidence="1" type="ordered locus">MTR_8g098640</name>
    <name evidence="2" type="ORF">MtrunA17_Chr8g0386561</name>
</gene>